<keyword evidence="2" id="KW-0812">Transmembrane</keyword>
<evidence type="ECO:0000256" key="1">
    <source>
        <dbReference type="SAM" id="MobiDB-lite"/>
    </source>
</evidence>
<dbReference type="WBParaSite" id="SBAD_0000555301-mRNA-1">
    <property type="protein sequence ID" value="SBAD_0000555301-mRNA-1"/>
    <property type="gene ID" value="SBAD_0000555301"/>
</dbReference>
<proteinExistence type="predicted"/>
<evidence type="ECO:0000313" key="4">
    <source>
        <dbReference type="Proteomes" id="UP000270296"/>
    </source>
</evidence>
<evidence type="ECO:0000313" key="5">
    <source>
        <dbReference type="WBParaSite" id="SBAD_0000555301-mRNA-1"/>
    </source>
</evidence>
<accession>A0A183INZ0</accession>
<name>A0A183INZ0_9BILA</name>
<keyword evidence="4" id="KW-1185">Reference proteome</keyword>
<dbReference type="AlphaFoldDB" id="A0A183INZ0"/>
<dbReference type="Proteomes" id="UP000270296">
    <property type="component" value="Unassembled WGS sequence"/>
</dbReference>
<feature type="compositionally biased region" description="Polar residues" evidence="1">
    <location>
        <begin position="312"/>
        <end position="322"/>
    </location>
</feature>
<reference evidence="5" key="1">
    <citation type="submission" date="2016-06" db="UniProtKB">
        <authorList>
            <consortium name="WormBaseParasite"/>
        </authorList>
    </citation>
    <scope>IDENTIFICATION</scope>
</reference>
<feature type="region of interest" description="Disordered" evidence="1">
    <location>
        <begin position="312"/>
        <end position="332"/>
    </location>
</feature>
<keyword evidence="2" id="KW-1133">Transmembrane helix</keyword>
<protein>
    <submittedName>
        <fullName evidence="5">MAM domain-containing protein</fullName>
    </submittedName>
</protein>
<evidence type="ECO:0000313" key="3">
    <source>
        <dbReference type="EMBL" id="VDP06949.1"/>
    </source>
</evidence>
<keyword evidence="2" id="KW-0472">Membrane</keyword>
<organism evidence="5">
    <name type="scientific">Soboliphyme baturini</name>
    <dbReference type="NCBI Taxonomy" id="241478"/>
    <lineage>
        <taxon>Eukaryota</taxon>
        <taxon>Metazoa</taxon>
        <taxon>Ecdysozoa</taxon>
        <taxon>Nematoda</taxon>
        <taxon>Enoplea</taxon>
        <taxon>Dorylaimia</taxon>
        <taxon>Dioctophymatida</taxon>
        <taxon>Dioctophymatoidea</taxon>
        <taxon>Soboliphymatidae</taxon>
        <taxon>Soboliphyme</taxon>
    </lineage>
</organism>
<evidence type="ECO:0000256" key="2">
    <source>
        <dbReference type="SAM" id="Phobius"/>
    </source>
</evidence>
<gene>
    <name evidence="3" type="ORF">SBAD_LOCUS5337</name>
</gene>
<feature type="transmembrane region" description="Helical" evidence="2">
    <location>
        <begin position="145"/>
        <end position="168"/>
    </location>
</feature>
<sequence length="402" mass="45032">MNRFHCQCGCQLEGEGYIIITSNVCQNLSIWKVKAKGESAVIRWQIIKLDLSTDSEWVKIKNGHRPEDAIIFDSESRDSTVEFYTTSGPSDSVVEYFSGITTNVSESNFALLNVTEEQMRISIIWFESVIDYDDSSTNIGSENSYFTLVINSTSCAVMAFAMIFFTFLQLIYFSRHHDAACGQAAKQSREKFPRKLFKNCTKHRAMHKSESHPSEKFDFRKEADPLITASTNKLSSASPNDDVVLKMKTTEEMVVSTITQTTRLSAISSKSIDTARNDLMITSSRNLLCTQNPGIVTSSTPSSLRRQLSLASHRNSDGSTCNPHLRTDSSEMSIAGTEQDFEYDYYDAPLPGSFLNPVWAQGAPTDADLEQIIEQSELLLREQCSTERTSTTVREAPGTYYV</sequence>
<reference evidence="3 4" key="2">
    <citation type="submission" date="2018-11" db="EMBL/GenBank/DDBJ databases">
        <authorList>
            <consortium name="Pathogen Informatics"/>
        </authorList>
    </citation>
    <scope>NUCLEOTIDE SEQUENCE [LARGE SCALE GENOMIC DNA]</scope>
</reference>
<dbReference type="OrthoDB" id="446173at2759"/>
<dbReference type="EMBL" id="UZAM01008920">
    <property type="protein sequence ID" value="VDP06949.1"/>
    <property type="molecule type" value="Genomic_DNA"/>
</dbReference>